<dbReference type="EMBL" id="DP000011">
    <property type="protein sequence ID" value="ABA98623.1"/>
    <property type="molecule type" value="Genomic_DNA"/>
</dbReference>
<feature type="region of interest" description="Disordered" evidence="1">
    <location>
        <begin position="102"/>
        <end position="148"/>
    </location>
</feature>
<protein>
    <submittedName>
        <fullName evidence="2">Uncharacterized protein</fullName>
    </submittedName>
</protein>
<proteinExistence type="predicted"/>
<reference evidence="2" key="3">
    <citation type="submission" date="2006-01" db="EMBL/GenBank/DDBJ databases">
        <authorList>
            <person name="Buell R."/>
        </authorList>
    </citation>
    <scope>NUCLEOTIDE SEQUENCE</scope>
</reference>
<feature type="compositionally biased region" description="Basic and acidic residues" evidence="1">
    <location>
        <begin position="103"/>
        <end position="114"/>
    </location>
</feature>
<evidence type="ECO:0000313" key="2">
    <source>
        <dbReference type="EMBL" id="ABA98623.1"/>
    </source>
</evidence>
<feature type="compositionally biased region" description="Acidic residues" evidence="1">
    <location>
        <begin position="125"/>
        <end position="148"/>
    </location>
</feature>
<sequence length="148" mass="16829">MASHINRDDVTNKDGDIGAPYKGFSLARRSGNHTLLTASVLTNFYRQMFNERLSNTVYRHLPCSLKAGSILSRAIEGTPVAKFKTRELRMFSYIETSEPLNIYKEEDNKDKKEEAEESSSSSLKDEEEEEEENNEDEDTEEEVAVVNA</sequence>
<dbReference type="AlphaFoldDB" id="Q2QQI1"/>
<evidence type="ECO:0000256" key="1">
    <source>
        <dbReference type="SAM" id="MobiDB-lite"/>
    </source>
</evidence>
<gene>
    <name evidence="2" type="ordered locus">LOC_Os12g30960</name>
</gene>
<reference evidence="2" key="2">
    <citation type="submission" date="2005-04" db="EMBL/GenBank/DDBJ databases">
        <authorList>
            <person name="Buell C.R."/>
            <person name="Wing R.A."/>
            <person name="McCombie W.A."/>
            <person name="Ouyang S."/>
        </authorList>
    </citation>
    <scope>NUCLEOTIDE SEQUENCE</scope>
</reference>
<name>Q2QQI1_ORYSJ</name>
<accession>Q2QQI1</accession>
<organism evidence="2">
    <name type="scientific">Oryza sativa subsp. japonica</name>
    <name type="common">Rice</name>
    <dbReference type="NCBI Taxonomy" id="39947"/>
    <lineage>
        <taxon>Eukaryota</taxon>
        <taxon>Viridiplantae</taxon>
        <taxon>Streptophyta</taxon>
        <taxon>Embryophyta</taxon>
        <taxon>Tracheophyta</taxon>
        <taxon>Spermatophyta</taxon>
        <taxon>Magnoliopsida</taxon>
        <taxon>Liliopsida</taxon>
        <taxon>Poales</taxon>
        <taxon>Poaceae</taxon>
        <taxon>BOP clade</taxon>
        <taxon>Oryzoideae</taxon>
        <taxon>Oryzeae</taxon>
        <taxon>Oryzinae</taxon>
        <taxon>Oryza</taxon>
        <taxon>Oryza sativa</taxon>
    </lineage>
</organism>
<reference evidence="2" key="1">
    <citation type="journal article" date="2005" name="BMC Biol.">
        <title>The sequence of rice chromosomes 11 and 12, rich in disease resistance genes and recent gene duplications.</title>
        <authorList>
            <consortium name="The rice chromosomes 11 and 12 sequencing consortia"/>
        </authorList>
    </citation>
    <scope>NUCLEOTIDE SEQUENCE [LARGE SCALE GENOMIC DNA]</scope>
</reference>